<evidence type="ECO:0000313" key="2">
    <source>
        <dbReference type="Proteomes" id="UP001519287"/>
    </source>
</evidence>
<accession>A0ABS4ITF2</accession>
<dbReference type="EMBL" id="JAGGLB010000006">
    <property type="protein sequence ID" value="MBP1990793.1"/>
    <property type="molecule type" value="Genomic_DNA"/>
</dbReference>
<proteinExistence type="predicted"/>
<dbReference type="Proteomes" id="UP001519287">
    <property type="component" value="Unassembled WGS sequence"/>
</dbReference>
<gene>
    <name evidence="1" type="ORF">J2Z66_002399</name>
</gene>
<dbReference type="InterPro" id="IPR058705">
    <property type="entry name" value="A_ENA"/>
</dbReference>
<protein>
    <submittedName>
        <fullName evidence="1">Uncharacterized protein</fullName>
    </submittedName>
</protein>
<reference evidence="1 2" key="1">
    <citation type="submission" date="2021-03" db="EMBL/GenBank/DDBJ databases">
        <title>Genomic Encyclopedia of Type Strains, Phase IV (KMG-IV): sequencing the most valuable type-strain genomes for metagenomic binning, comparative biology and taxonomic classification.</title>
        <authorList>
            <person name="Goeker M."/>
        </authorList>
    </citation>
    <scope>NUCLEOTIDE SEQUENCE [LARGE SCALE GENOMIC DNA]</scope>
    <source>
        <strain evidence="1 2">DSM 26048</strain>
    </source>
</reference>
<keyword evidence="2" id="KW-1185">Reference proteome</keyword>
<comment type="caution">
    <text evidence="1">The sequence shown here is derived from an EMBL/GenBank/DDBJ whole genome shotgun (WGS) entry which is preliminary data.</text>
</comment>
<dbReference type="Pfam" id="PF26595">
    <property type="entry name" value="A_ENA"/>
    <property type="match status" value="1"/>
</dbReference>
<organism evidence="1 2">
    <name type="scientific">Paenibacillus eucommiae</name>
    <dbReference type="NCBI Taxonomy" id="1355755"/>
    <lineage>
        <taxon>Bacteria</taxon>
        <taxon>Bacillati</taxon>
        <taxon>Bacillota</taxon>
        <taxon>Bacilli</taxon>
        <taxon>Bacillales</taxon>
        <taxon>Paenibacillaceae</taxon>
        <taxon>Paenibacillus</taxon>
    </lineage>
</organism>
<dbReference type="RefSeq" id="WP_281068823.1">
    <property type="nucleotide sequence ID" value="NZ_JAGGLB010000006.1"/>
</dbReference>
<evidence type="ECO:0000313" key="1">
    <source>
        <dbReference type="EMBL" id="MBP1990793.1"/>
    </source>
</evidence>
<name>A0ABS4ITF2_9BACL</name>
<sequence length="151" mass="17002">MSLKDQISSKQMPTFNQAITHLIESIALEEEALSRLMNSEADNMTAFVGKKVNFPTNPTTAEIIQFNQSVVGLLDTILMAEWMLLKKMDAVIHIAPREEPYADSTLDADMDMDMEMEMDMDMDMASDMNPAVGMHKKYVDADRAEAAELDY</sequence>